<feature type="non-terminal residue" evidence="1">
    <location>
        <position position="1"/>
    </location>
</feature>
<accession>A0A0F8YJK6</accession>
<dbReference type="AlphaFoldDB" id="A0A0F8YJK6"/>
<organism evidence="1">
    <name type="scientific">marine sediment metagenome</name>
    <dbReference type="NCBI Taxonomy" id="412755"/>
    <lineage>
        <taxon>unclassified sequences</taxon>
        <taxon>metagenomes</taxon>
        <taxon>ecological metagenomes</taxon>
    </lineage>
</organism>
<evidence type="ECO:0000313" key="1">
    <source>
        <dbReference type="EMBL" id="KKK81582.1"/>
    </source>
</evidence>
<dbReference type="EMBL" id="LAZR01053057">
    <property type="protein sequence ID" value="KKK81582.1"/>
    <property type="molecule type" value="Genomic_DNA"/>
</dbReference>
<comment type="caution">
    <text evidence="1">The sequence shown here is derived from an EMBL/GenBank/DDBJ whole genome shotgun (WGS) entry which is preliminary data.</text>
</comment>
<feature type="non-terminal residue" evidence="1">
    <location>
        <position position="406"/>
    </location>
</feature>
<proteinExistence type="predicted"/>
<sequence length="406" mass="43389">SRVLVNDGAVATPTIAFTSATFTGLSRSGSGSGEQLNFSIAGTQKAFVTSMGLGLDDQSSVNFGILSFSGTAMTANRTLTTDLNNANRTLAMSGNLTVESASIINQDYSSDSTTVKWPRLTFDFTRDDFIILERDTGSVNTFAIQSQTSGAFSVVELFSKDGDGTDIVGNQWFAHGKPDDISNFEVFNLRFDGSSKWILYSDATGAGTIYPISIYTGLNTTQLVLNTDNSIDMSGDLTTANFTTASATVDSIYLNNSINDWFITSRAGQSLAFQNQNTGRTAEVEIYTFDDDSSKDTLLRLFPLGTPSDITHSESLRMGFDQSFGALSDIYLIQSTESGTGVLHPIHIFADGGAGADQFILNIDGNNSMSGDLSLPFGDFVSEQNPDGADAIRIKGTDYIDIVIGG</sequence>
<name>A0A0F8YJK6_9ZZZZ</name>
<reference evidence="1" key="1">
    <citation type="journal article" date="2015" name="Nature">
        <title>Complex archaea that bridge the gap between prokaryotes and eukaryotes.</title>
        <authorList>
            <person name="Spang A."/>
            <person name="Saw J.H."/>
            <person name="Jorgensen S.L."/>
            <person name="Zaremba-Niedzwiedzka K."/>
            <person name="Martijn J."/>
            <person name="Lind A.E."/>
            <person name="van Eijk R."/>
            <person name="Schleper C."/>
            <person name="Guy L."/>
            <person name="Ettema T.J."/>
        </authorList>
    </citation>
    <scope>NUCLEOTIDE SEQUENCE</scope>
</reference>
<gene>
    <name evidence="1" type="ORF">LCGC14_2812000</name>
</gene>
<protein>
    <submittedName>
        <fullName evidence="1">Uncharacterized protein</fullName>
    </submittedName>
</protein>